<reference evidence="1" key="2">
    <citation type="journal article" date="2015" name="Fish Shellfish Immunol.">
        <title>Early steps in the European eel (Anguilla anguilla)-Vibrio vulnificus interaction in the gills: Role of the RtxA13 toxin.</title>
        <authorList>
            <person name="Callol A."/>
            <person name="Pajuelo D."/>
            <person name="Ebbesson L."/>
            <person name="Teles M."/>
            <person name="MacKenzie S."/>
            <person name="Amaro C."/>
        </authorList>
    </citation>
    <scope>NUCLEOTIDE SEQUENCE</scope>
</reference>
<organism evidence="1">
    <name type="scientific">Anguilla anguilla</name>
    <name type="common">European freshwater eel</name>
    <name type="synonym">Muraena anguilla</name>
    <dbReference type="NCBI Taxonomy" id="7936"/>
    <lineage>
        <taxon>Eukaryota</taxon>
        <taxon>Metazoa</taxon>
        <taxon>Chordata</taxon>
        <taxon>Craniata</taxon>
        <taxon>Vertebrata</taxon>
        <taxon>Euteleostomi</taxon>
        <taxon>Actinopterygii</taxon>
        <taxon>Neopterygii</taxon>
        <taxon>Teleostei</taxon>
        <taxon>Anguilliformes</taxon>
        <taxon>Anguillidae</taxon>
        <taxon>Anguilla</taxon>
    </lineage>
</organism>
<dbReference type="EMBL" id="GBXM01058244">
    <property type="protein sequence ID" value="JAH50333.1"/>
    <property type="molecule type" value="Transcribed_RNA"/>
</dbReference>
<proteinExistence type="predicted"/>
<evidence type="ECO:0000313" key="1">
    <source>
        <dbReference type="EMBL" id="JAH50333.1"/>
    </source>
</evidence>
<dbReference type="AlphaFoldDB" id="A0A0E9TC97"/>
<accession>A0A0E9TC97</accession>
<protein>
    <submittedName>
        <fullName evidence="1">Uncharacterized protein</fullName>
    </submittedName>
</protein>
<sequence>MVNITRRNILTEGWGEIRVMRSHVPAS</sequence>
<reference evidence="1" key="1">
    <citation type="submission" date="2014-11" db="EMBL/GenBank/DDBJ databases">
        <authorList>
            <person name="Amaro Gonzalez C."/>
        </authorList>
    </citation>
    <scope>NUCLEOTIDE SEQUENCE</scope>
</reference>
<name>A0A0E9TC97_ANGAN</name>